<dbReference type="EMBL" id="AMZH03013048">
    <property type="protein sequence ID" value="RRT49909.1"/>
    <property type="molecule type" value="Genomic_DNA"/>
</dbReference>
<evidence type="ECO:0000313" key="2">
    <source>
        <dbReference type="EMBL" id="RRT49909.1"/>
    </source>
</evidence>
<dbReference type="PANTHER" id="PTHR31807">
    <property type="entry name" value="AUGMIN FAMILY MEMBER"/>
    <property type="match status" value="1"/>
</dbReference>
<dbReference type="GO" id="GO:0005880">
    <property type="term" value="C:nuclear microtubule"/>
    <property type="evidence" value="ECO:0007669"/>
    <property type="project" value="TreeGrafter"/>
</dbReference>
<organism evidence="2 3">
    <name type="scientific">Ensete ventricosum</name>
    <name type="common">Abyssinian banana</name>
    <name type="synonym">Musa ensete</name>
    <dbReference type="NCBI Taxonomy" id="4639"/>
    <lineage>
        <taxon>Eukaryota</taxon>
        <taxon>Viridiplantae</taxon>
        <taxon>Streptophyta</taxon>
        <taxon>Embryophyta</taxon>
        <taxon>Tracheophyta</taxon>
        <taxon>Spermatophyta</taxon>
        <taxon>Magnoliopsida</taxon>
        <taxon>Liliopsida</taxon>
        <taxon>Zingiberales</taxon>
        <taxon>Musaceae</taxon>
        <taxon>Ensete</taxon>
    </lineage>
</organism>
<comment type="caution">
    <text evidence="2">The sequence shown here is derived from an EMBL/GenBank/DDBJ whole genome shotgun (WGS) entry which is preliminary data.</text>
</comment>
<dbReference type="InterPro" id="IPR007573">
    <property type="entry name" value="QWRF"/>
</dbReference>
<gene>
    <name evidence="2" type="ORF">B296_00049061</name>
</gene>
<proteinExistence type="inferred from homology"/>
<dbReference type="GO" id="GO:0005737">
    <property type="term" value="C:cytoplasm"/>
    <property type="evidence" value="ECO:0007669"/>
    <property type="project" value="TreeGrafter"/>
</dbReference>
<dbReference type="GO" id="GO:0051225">
    <property type="term" value="P:spindle assembly"/>
    <property type="evidence" value="ECO:0007669"/>
    <property type="project" value="TreeGrafter"/>
</dbReference>
<evidence type="ECO:0000313" key="3">
    <source>
        <dbReference type="Proteomes" id="UP000287651"/>
    </source>
</evidence>
<accession>A0A426YDS5</accession>
<sequence>MQMTYLEEWSLMDRDHSNALSGAIEALKATTLRLPVVGGAKVRRHPESETCCWFGCGSDASNGILSVLSVVEGDVLNDFLCSTCLFCCFGSQFTLIDFDIL</sequence>
<dbReference type="GO" id="GO:0008017">
    <property type="term" value="F:microtubule binding"/>
    <property type="evidence" value="ECO:0007669"/>
    <property type="project" value="TreeGrafter"/>
</dbReference>
<dbReference type="Pfam" id="PF04484">
    <property type="entry name" value="QWRF"/>
    <property type="match status" value="1"/>
</dbReference>
<dbReference type="Proteomes" id="UP000287651">
    <property type="component" value="Unassembled WGS sequence"/>
</dbReference>
<protein>
    <submittedName>
        <fullName evidence="2">Uncharacterized protein</fullName>
    </submittedName>
</protein>
<comment type="similarity">
    <text evidence="1">Belongs to the QWRF family.</text>
</comment>
<dbReference type="PANTHER" id="PTHR31807:SF2">
    <property type="entry name" value="PROTEIN SNOWY COTYLEDON 3"/>
    <property type="match status" value="1"/>
</dbReference>
<evidence type="ECO:0000256" key="1">
    <source>
        <dbReference type="ARBA" id="ARBA00010016"/>
    </source>
</evidence>
<name>A0A426YDS5_ENSVE</name>
<dbReference type="AlphaFoldDB" id="A0A426YDS5"/>
<reference evidence="2 3" key="1">
    <citation type="journal article" date="2014" name="Agronomy (Basel)">
        <title>A Draft Genome Sequence for Ensete ventricosum, the Drought-Tolerant Tree Against Hunger.</title>
        <authorList>
            <person name="Harrison J."/>
            <person name="Moore K.A."/>
            <person name="Paszkiewicz K."/>
            <person name="Jones T."/>
            <person name="Grant M."/>
            <person name="Ambacheew D."/>
            <person name="Muzemil S."/>
            <person name="Studholme D.J."/>
        </authorList>
    </citation>
    <scope>NUCLEOTIDE SEQUENCE [LARGE SCALE GENOMIC DNA]</scope>
</reference>